<feature type="region of interest" description="Disordered" evidence="1">
    <location>
        <begin position="1"/>
        <end position="111"/>
    </location>
</feature>
<reference evidence="3 4" key="1">
    <citation type="submission" date="2022-05" db="EMBL/GenBank/DDBJ databases">
        <authorList>
            <consortium name="Genoscope - CEA"/>
            <person name="William W."/>
        </authorList>
    </citation>
    <scope>NUCLEOTIDE SEQUENCE [LARGE SCALE GENOMIC DNA]</scope>
</reference>
<name>A0ABN8PEA5_9CNID</name>
<dbReference type="InterPro" id="IPR036444">
    <property type="entry name" value="PLipase_A2_dom_sf"/>
</dbReference>
<dbReference type="EMBL" id="CALNXK010000063">
    <property type="protein sequence ID" value="CAH3139804.1"/>
    <property type="molecule type" value="Genomic_DNA"/>
</dbReference>
<comment type="caution">
    <text evidence="3">The sequence shown here is derived from an EMBL/GenBank/DDBJ whole genome shotgun (WGS) entry which is preliminary data.</text>
</comment>
<gene>
    <name evidence="3" type="ORF">PLOB_00040835</name>
</gene>
<dbReference type="Proteomes" id="UP001159405">
    <property type="component" value="Unassembled WGS sequence"/>
</dbReference>
<organism evidence="3 4">
    <name type="scientific">Porites lobata</name>
    <dbReference type="NCBI Taxonomy" id="104759"/>
    <lineage>
        <taxon>Eukaryota</taxon>
        <taxon>Metazoa</taxon>
        <taxon>Cnidaria</taxon>
        <taxon>Anthozoa</taxon>
        <taxon>Hexacorallia</taxon>
        <taxon>Scleractinia</taxon>
        <taxon>Fungiina</taxon>
        <taxon>Poritidae</taxon>
        <taxon>Porites</taxon>
    </lineage>
</organism>
<feature type="compositionally biased region" description="Basic residues" evidence="1">
    <location>
        <begin position="92"/>
        <end position="101"/>
    </location>
</feature>
<dbReference type="InterPro" id="IPR013607">
    <property type="entry name" value="Phospholipase_A2-like"/>
</dbReference>
<keyword evidence="4" id="KW-1185">Reference proteome</keyword>
<protein>
    <recommendedName>
        <fullName evidence="2">Phospholipase A2-like domain-containing protein</fullName>
    </recommendedName>
</protein>
<dbReference type="Gene3D" id="1.20.90.10">
    <property type="entry name" value="Phospholipase A2 domain"/>
    <property type="match status" value="1"/>
</dbReference>
<feature type="compositionally biased region" description="Polar residues" evidence="1">
    <location>
        <begin position="26"/>
        <end position="36"/>
    </location>
</feature>
<feature type="domain" description="Phospholipase A2-like" evidence="2">
    <location>
        <begin position="125"/>
        <end position="206"/>
    </location>
</feature>
<accession>A0ABN8PEA5</accession>
<feature type="compositionally biased region" description="Basic and acidic residues" evidence="1">
    <location>
        <begin position="102"/>
        <end position="111"/>
    </location>
</feature>
<evidence type="ECO:0000313" key="4">
    <source>
        <dbReference type="Proteomes" id="UP001159405"/>
    </source>
</evidence>
<dbReference type="Pfam" id="PF08398">
    <property type="entry name" value="Phospholip_A2_4"/>
    <property type="match status" value="1"/>
</dbReference>
<evidence type="ECO:0000256" key="1">
    <source>
        <dbReference type="SAM" id="MobiDB-lite"/>
    </source>
</evidence>
<evidence type="ECO:0000313" key="3">
    <source>
        <dbReference type="EMBL" id="CAH3139804.1"/>
    </source>
</evidence>
<evidence type="ECO:0000259" key="2">
    <source>
        <dbReference type="Pfam" id="PF08398"/>
    </source>
</evidence>
<sequence length="211" mass="24548">MRMTEAGPVQALVKQLIKTIKKPTKQEPTQSMTPANRPNRKRRLPTPVVTPTPRRPKKPETPLSGFNPLNTFDEDDDEPPEKFIERSYQRFKMPRTTRKLRRDSLRRQRGGRLDVQKALSKTGIEFHWPGYQYMGPGTKLEKRLARGDPGINRLDRIAKQHDIDYSKAKSLRDKWKADKKMIAKINRLPGRKTKTEKIVKGIMQTKLKLKV</sequence>
<proteinExistence type="predicted"/>